<sequence length="25" mass="2901">MEERDKEGESLNGRLKETPKLNDPD</sequence>
<protein>
    <submittedName>
        <fullName evidence="2">Uncharacterized protein</fullName>
    </submittedName>
</protein>
<organism evidence="2 3">
    <name type="scientific">Senna tora</name>
    <dbReference type="NCBI Taxonomy" id="362788"/>
    <lineage>
        <taxon>Eukaryota</taxon>
        <taxon>Viridiplantae</taxon>
        <taxon>Streptophyta</taxon>
        <taxon>Embryophyta</taxon>
        <taxon>Tracheophyta</taxon>
        <taxon>Spermatophyta</taxon>
        <taxon>Magnoliopsida</taxon>
        <taxon>eudicotyledons</taxon>
        <taxon>Gunneridae</taxon>
        <taxon>Pentapetalae</taxon>
        <taxon>rosids</taxon>
        <taxon>fabids</taxon>
        <taxon>Fabales</taxon>
        <taxon>Fabaceae</taxon>
        <taxon>Caesalpinioideae</taxon>
        <taxon>Cassia clade</taxon>
        <taxon>Senna</taxon>
    </lineage>
</organism>
<comment type="caution">
    <text evidence="2">The sequence shown here is derived from an EMBL/GenBank/DDBJ whole genome shotgun (WGS) entry which is preliminary data.</text>
</comment>
<evidence type="ECO:0000313" key="2">
    <source>
        <dbReference type="EMBL" id="KAF7801601.1"/>
    </source>
</evidence>
<dbReference type="EMBL" id="JAAIUW010000013">
    <property type="protein sequence ID" value="KAF7801601.1"/>
    <property type="molecule type" value="Genomic_DNA"/>
</dbReference>
<name>A0A834SDU3_9FABA</name>
<feature type="region of interest" description="Disordered" evidence="1">
    <location>
        <begin position="1"/>
        <end position="25"/>
    </location>
</feature>
<dbReference type="Proteomes" id="UP000634136">
    <property type="component" value="Unassembled WGS sequence"/>
</dbReference>
<keyword evidence="3" id="KW-1185">Reference proteome</keyword>
<gene>
    <name evidence="2" type="ORF">G2W53_040712</name>
</gene>
<dbReference type="AlphaFoldDB" id="A0A834SDU3"/>
<reference evidence="2" key="1">
    <citation type="submission" date="2020-09" db="EMBL/GenBank/DDBJ databases">
        <title>Genome-Enabled Discovery of Anthraquinone Biosynthesis in Senna tora.</title>
        <authorList>
            <person name="Kang S.-H."/>
            <person name="Pandey R.P."/>
            <person name="Lee C.-M."/>
            <person name="Sim J.-S."/>
            <person name="Jeong J.-T."/>
            <person name="Choi B.-S."/>
            <person name="Jung M."/>
            <person name="Ginzburg D."/>
            <person name="Zhao K."/>
            <person name="Won S.Y."/>
            <person name="Oh T.-J."/>
            <person name="Yu Y."/>
            <person name="Kim N.-H."/>
            <person name="Lee O.R."/>
            <person name="Lee T.-H."/>
            <person name="Bashyal P."/>
            <person name="Kim T.-S."/>
            <person name="Lee W.-H."/>
            <person name="Kawkins C."/>
            <person name="Kim C.-K."/>
            <person name="Kim J.S."/>
            <person name="Ahn B.O."/>
            <person name="Rhee S.Y."/>
            <person name="Sohng J.K."/>
        </authorList>
    </citation>
    <scope>NUCLEOTIDE SEQUENCE</scope>
    <source>
        <tissue evidence="2">Leaf</tissue>
    </source>
</reference>
<evidence type="ECO:0000256" key="1">
    <source>
        <dbReference type="SAM" id="MobiDB-lite"/>
    </source>
</evidence>
<evidence type="ECO:0000313" key="3">
    <source>
        <dbReference type="Proteomes" id="UP000634136"/>
    </source>
</evidence>
<accession>A0A834SDU3</accession>
<proteinExistence type="predicted"/>